<proteinExistence type="predicted"/>
<organism evidence="1 2">
    <name type="scientific">Pangasius djambal</name>
    <dbReference type="NCBI Taxonomy" id="1691987"/>
    <lineage>
        <taxon>Eukaryota</taxon>
        <taxon>Metazoa</taxon>
        <taxon>Chordata</taxon>
        <taxon>Craniata</taxon>
        <taxon>Vertebrata</taxon>
        <taxon>Euteleostomi</taxon>
        <taxon>Actinopterygii</taxon>
        <taxon>Neopterygii</taxon>
        <taxon>Teleostei</taxon>
        <taxon>Ostariophysi</taxon>
        <taxon>Siluriformes</taxon>
        <taxon>Pangasiidae</taxon>
        <taxon>Pangasius</taxon>
    </lineage>
</organism>
<dbReference type="EMBL" id="CM040976">
    <property type="protein sequence ID" value="MCJ8730039.1"/>
    <property type="molecule type" value="Genomic_DNA"/>
</dbReference>
<reference evidence="1" key="1">
    <citation type="submission" date="2020-02" db="EMBL/GenBank/DDBJ databases">
        <title>Genome sequencing of the panga catfish, Pangasius djambal.</title>
        <authorList>
            <person name="Wen M."/>
            <person name="Zahm M."/>
            <person name="Roques C."/>
            <person name="Cabau C."/>
            <person name="Klopp C."/>
            <person name="Donnadieu C."/>
            <person name="Jouanno E."/>
            <person name="Avarre J.-C."/>
            <person name="Campet M."/>
            <person name="Ha T."/>
            <person name="Dugue R."/>
            <person name="Lampietro C."/>
            <person name="Louis A."/>
            <person name="Herpin A."/>
            <person name="Echchiki A."/>
            <person name="Berthelot C."/>
            <person name="Parey E."/>
            <person name="Roest-Crollius H."/>
            <person name="Braasch I."/>
            <person name="Postlethwait J.H."/>
            <person name="Bobe J."/>
            <person name="Montfort J."/>
            <person name="Bouchez O."/>
            <person name="Begum T."/>
            <person name="Schartl M."/>
            <person name="Gustiano R."/>
            <person name="Guiguen Y."/>
        </authorList>
    </citation>
    <scope>NUCLEOTIDE SEQUENCE</scope>
    <source>
        <strain evidence="1">Pdj_M5554</strain>
    </source>
</reference>
<dbReference type="Proteomes" id="UP000830395">
    <property type="component" value="Chromosome 2"/>
</dbReference>
<evidence type="ECO:0000313" key="2">
    <source>
        <dbReference type="Proteomes" id="UP000830395"/>
    </source>
</evidence>
<name>A0ACC5Y374_9TELE</name>
<protein>
    <submittedName>
        <fullName evidence="1">Uncharacterized protein</fullName>
    </submittedName>
</protein>
<gene>
    <name evidence="1" type="ORF">PDJAM_G00113850</name>
</gene>
<accession>A0ACC5Y374</accession>
<evidence type="ECO:0000313" key="1">
    <source>
        <dbReference type="EMBL" id="MCJ8730039.1"/>
    </source>
</evidence>
<comment type="caution">
    <text evidence="1">The sequence shown here is derived from an EMBL/GenBank/DDBJ whole genome shotgun (WGS) entry which is preliminary data.</text>
</comment>
<sequence length="104" mass="11793">MNYRYKKRFYKFDKESKGFITTLDVQQVLEKLSVQIDENALHEILNEVDLNKNGQVELDEFLQLMSAVQRGQISDSRLAILMKTAEEGLDSRGPVSVDRSGGGV</sequence>
<keyword evidence="2" id="KW-1185">Reference proteome</keyword>